<keyword evidence="8" id="KW-0443">Lipid metabolism</keyword>
<evidence type="ECO:0000256" key="8">
    <source>
        <dbReference type="ARBA" id="ARBA00023098"/>
    </source>
</evidence>
<evidence type="ECO:0000256" key="6">
    <source>
        <dbReference type="ARBA" id="ARBA00022695"/>
    </source>
</evidence>
<feature type="transmembrane region" description="Helical" evidence="12">
    <location>
        <begin position="174"/>
        <end position="196"/>
    </location>
</feature>
<evidence type="ECO:0000256" key="1">
    <source>
        <dbReference type="ARBA" id="ARBA00004651"/>
    </source>
</evidence>
<dbReference type="EMBL" id="CAADRM010000003">
    <property type="protein sequence ID" value="VFU11250.1"/>
    <property type="molecule type" value="Genomic_DNA"/>
</dbReference>
<dbReference type="GO" id="GO:0016024">
    <property type="term" value="P:CDP-diacylglycerol biosynthetic process"/>
    <property type="evidence" value="ECO:0007669"/>
    <property type="project" value="TreeGrafter"/>
</dbReference>
<protein>
    <submittedName>
        <fullName evidence="13">Phosphatidate cytidylyltransferase</fullName>
        <ecNumber evidence="13">2.7.7.41</ecNumber>
    </submittedName>
</protein>
<keyword evidence="5 12" id="KW-0812">Transmembrane</keyword>
<gene>
    <name evidence="13" type="primary">cdsA</name>
    <name evidence="13" type="ORF">SCFA_1000003</name>
</gene>
<feature type="transmembrane region" description="Helical" evidence="12">
    <location>
        <begin position="25"/>
        <end position="42"/>
    </location>
</feature>
<evidence type="ECO:0000256" key="5">
    <source>
        <dbReference type="ARBA" id="ARBA00022692"/>
    </source>
</evidence>
<keyword evidence="6 13" id="KW-0548">Nucleotidyltransferase</keyword>
<evidence type="ECO:0000256" key="12">
    <source>
        <dbReference type="SAM" id="Phobius"/>
    </source>
</evidence>
<dbReference type="PANTHER" id="PTHR46382:SF1">
    <property type="entry name" value="PHOSPHATIDATE CYTIDYLYLTRANSFERASE"/>
    <property type="match status" value="1"/>
</dbReference>
<keyword evidence="3" id="KW-0444">Lipid biosynthesis</keyword>
<evidence type="ECO:0000256" key="7">
    <source>
        <dbReference type="ARBA" id="ARBA00022989"/>
    </source>
</evidence>
<evidence type="ECO:0000256" key="4">
    <source>
        <dbReference type="ARBA" id="ARBA00022679"/>
    </source>
</evidence>
<feature type="transmembrane region" description="Helical" evidence="12">
    <location>
        <begin position="202"/>
        <end position="220"/>
    </location>
</feature>
<keyword evidence="10" id="KW-0594">Phospholipid biosynthesis</keyword>
<organism evidence="13">
    <name type="scientific">anaerobic digester metagenome</name>
    <dbReference type="NCBI Taxonomy" id="1263854"/>
    <lineage>
        <taxon>unclassified sequences</taxon>
        <taxon>metagenomes</taxon>
        <taxon>ecological metagenomes</taxon>
    </lineage>
</organism>
<keyword evidence="2" id="KW-1003">Cell membrane</keyword>
<dbReference type="GO" id="GO:0004605">
    <property type="term" value="F:phosphatidate cytidylyltransferase activity"/>
    <property type="evidence" value="ECO:0007669"/>
    <property type="project" value="UniProtKB-EC"/>
</dbReference>
<keyword evidence="11" id="KW-1208">Phospholipid metabolism</keyword>
<evidence type="ECO:0000256" key="10">
    <source>
        <dbReference type="ARBA" id="ARBA00023209"/>
    </source>
</evidence>
<accession>A0A485LV00</accession>
<dbReference type="AlphaFoldDB" id="A0A485LV00"/>
<feature type="transmembrane region" description="Helical" evidence="12">
    <location>
        <begin position="107"/>
        <end position="125"/>
    </location>
</feature>
<comment type="subcellular location">
    <subcellularLocation>
        <location evidence="1">Cell membrane</location>
        <topology evidence="1">Multi-pass membrane protein</topology>
    </subcellularLocation>
</comment>
<reference evidence="13" key="1">
    <citation type="submission" date="2019-03" db="EMBL/GenBank/DDBJ databases">
        <authorList>
            <person name="Hao L."/>
        </authorList>
    </citation>
    <scope>NUCLEOTIDE SEQUENCE</scope>
</reference>
<sequence length="269" mass="29136">MTRILGALILLVIFAVPAVFGPAWAFFIIVLIVLPISLHELYRVGLDAGARPLGLIGLVGSFPYLYTIYMGSFTAALLTICGTGLAILAAGLYLFEKGKATARQVSFALAGLIYPLALLSFWILVRGGTDGRFWMIFGLLATFLADVGAYYTGKNLGRHALAKRLSPKKTVEGLFGGIALSVLGASLFFVLYSRFFPLEASYPFWVFPILAGVISLLDLVGDLSASMYKRDFQVKDLGTLIPGHGGMLDRMDGVVPVGIFLYFVMQVMQ</sequence>
<dbReference type="Pfam" id="PF01148">
    <property type="entry name" value="CTP_transf_1"/>
    <property type="match status" value="1"/>
</dbReference>
<dbReference type="GO" id="GO:0005886">
    <property type="term" value="C:plasma membrane"/>
    <property type="evidence" value="ECO:0007669"/>
    <property type="project" value="UniProtKB-SubCell"/>
</dbReference>
<proteinExistence type="predicted"/>
<keyword evidence="7 12" id="KW-1133">Transmembrane helix</keyword>
<evidence type="ECO:0000256" key="3">
    <source>
        <dbReference type="ARBA" id="ARBA00022516"/>
    </source>
</evidence>
<dbReference type="PANTHER" id="PTHR46382">
    <property type="entry name" value="PHOSPHATIDATE CYTIDYLYLTRANSFERASE"/>
    <property type="match status" value="1"/>
</dbReference>
<evidence type="ECO:0000256" key="9">
    <source>
        <dbReference type="ARBA" id="ARBA00023136"/>
    </source>
</evidence>
<feature type="transmembrane region" description="Helical" evidence="12">
    <location>
        <begin position="75"/>
        <end position="95"/>
    </location>
</feature>
<evidence type="ECO:0000256" key="2">
    <source>
        <dbReference type="ARBA" id="ARBA00022475"/>
    </source>
</evidence>
<keyword evidence="9 12" id="KW-0472">Membrane</keyword>
<feature type="transmembrane region" description="Helical" evidence="12">
    <location>
        <begin position="131"/>
        <end position="153"/>
    </location>
</feature>
<keyword evidence="4 13" id="KW-0808">Transferase</keyword>
<dbReference type="EC" id="2.7.7.41" evidence="13"/>
<evidence type="ECO:0000313" key="13">
    <source>
        <dbReference type="EMBL" id="VFU11250.1"/>
    </source>
</evidence>
<name>A0A485LV00_9ZZZZ</name>
<evidence type="ECO:0000256" key="11">
    <source>
        <dbReference type="ARBA" id="ARBA00023264"/>
    </source>
</evidence>